<dbReference type="RefSeq" id="XP_020554067.1">
    <property type="nucleotide sequence ID" value="XM_020698408.1"/>
</dbReference>
<dbReference type="GeneID" id="105175400"/>
<keyword evidence="8" id="KW-1185">Reference proteome</keyword>
<dbReference type="InterPro" id="IPR050974">
    <property type="entry name" value="Plant_ZF_CCCH"/>
</dbReference>
<dbReference type="Pfam" id="PF00642">
    <property type="entry name" value="zf-CCCH"/>
    <property type="match status" value="6"/>
</dbReference>
<dbReference type="InterPro" id="IPR036855">
    <property type="entry name" value="Znf_CCCH_sf"/>
</dbReference>
<evidence type="ECO:0000256" key="6">
    <source>
        <dbReference type="PROSITE-ProRule" id="PRU00723"/>
    </source>
</evidence>
<feature type="zinc finger region" description="C3H1-type" evidence="6">
    <location>
        <begin position="135"/>
        <end position="163"/>
    </location>
</feature>
<dbReference type="InterPro" id="IPR027417">
    <property type="entry name" value="P-loop_NTPase"/>
</dbReference>
<gene>
    <name evidence="9" type="primary">LOC105175400</name>
</gene>
<feature type="zinc finger region" description="C3H1-type" evidence="6">
    <location>
        <begin position="300"/>
        <end position="328"/>
    </location>
</feature>
<keyword evidence="5" id="KW-0238">DNA-binding</keyword>
<sequence>MANQLYGYTYGGGGGATTLGSSSRYLSADSLSSSSALSSSLLYNPESYSTRIPGISVTTPTHAYGPPGVDVGSTVVSTDSLYAGLKRTSSESLYHQTLLGTHNKIGQTEAWYSSNPLAKRPRYESTSHLPIYPQRPGEKDCAYYMQTRTCKFGDSCKFDHPIWVPEGGIPDWKEVPPVPAESLPERPGEPDCPYFLKTQRCKFGIRCKFNHPKDRIAPPGAPEDGDILPERPSEPPCAFYLKTGKCKFGTTCKFHHPKGVQIQSTGVEMGTEVKNTGDAKTGQPPFAPALMHNSKGLPVRPGEEDCPFYLKTGSCKYGATCRYNHPDRYAAIASTLLTSPTTHFNLGVIAPTASLLSSFDPRLTQTTLGLGPTIYPQRPGQLECDYYMKTGICKFGYNCKFHHPVDRSAPTASAAESLLQNVKLTLAGLPRREGAIHCPYYMKTGTCKYGSTCKFDHPPPGEVMAVATSQPGSSSAEDGQRKVTNVQTLVRRLGKWPLHIGSQMIKLGPLPGCCGYVLRDYAKDTLSLRWRSWITSYYMDRYLKNQAFFNWKSGTALAFSLTTFNATVDPISSCNILYGKKKEADFQYGLVRIRENAESIAFYVYEENKSGILHKWVLVPDPDSSSSSCCTHVFLWQIEFGVVNQSVSAFNDILGEFPLIVNFRLSVPFLSLIGTRGIHCHAFPQTFSLCTVMLSKPNFVLLDESTNALDEANKAHLYKLIEAAGITYISICHRRTLYKHHKSILHISPLEPT</sequence>
<keyword evidence="1 6" id="KW-0479">Metal-binding</keyword>
<evidence type="ECO:0000259" key="7">
    <source>
        <dbReference type="PROSITE" id="PS50103"/>
    </source>
</evidence>
<dbReference type="KEGG" id="sind:105175400"/>
<keyword evidence="3 6" id="KW-0863">Zinc-finger</keyword>
<dbReference type="FunFam" id="2.30.30.1190:FF:000004">
    <property type="entry name" value="Zinc finger CCCH domain-containing protein 37"/>
    <property type="match status" value="1"/>
</dbReference>
<dbReference type="GO" id="GO:0003729">
    <property type="term" value="F:mRNA binding"/>
    <property type="evidence" value="ECO:0007669"/>
    <property type="project" value="TreeGrafter"/>
</dbReference>
<dbReference type="PANTHER" id="PTHR12506">
    <property type="entry name" value="PROTEIN PHOSPHATASE RELATED"/>
    <property type="match status" value="1"/>
</dbReference>
<evidence type="ECO:0000256" key="3">
    <source>
        <dbReference type="ARBA" id="ARBA00022771"/>
    </source>
</evidence>
<evidence type="ECO:0000313" key="8">
    <source>
        <dbReference type="Proteomes" id="UP000504604"/>
    </source>
</evidence>
<dbReference type="Gene3D" id="4.10.1000.10">
    <property type="entry name" value="Zinc finger, CCCH-type"/>
    <property type="match status" value="2"/>
</dbReference>
<accession>A0A8M8V643</accession>
<feature type="domain" description="C3H1-type" evidence="7">
    <location>
        <begin position="186"/>
        <end position="214"/>
    </location>
</feature>
<dbReference type="FunFam" id="4.10.1000.10:FF:000033">
    <property type="entry name" value="zinc finger CCCH domain-containing protein 37"/>
    <property type="match status" value="1"/>
</dbReference>
<evidence type="ECO:0000256" key="1">
    <source>
        <dbReference type="ARBA" id="ARBA00022723"/>
    </source>
</evidence>
<dbReference type="Gene3D" id="3.40.50.300">
    <property type="entry name" value="P-loop containing nucleotide triphosphate hydrolases"/>
    <property type="match status" value="1"/>
</dbReference>
<dbReference type="Gene3D" id="2.30.30.1190">
    <property type="match status" value="2"/>
</dbReference>
<keyword evidence="2" id="KW-0677">Repeat</keyword>
<evidence type="ECO:0000313" key="9">
    <source>
        <dbReference type="RefSeq" id="XP_020554067.1"/>
    </source>
</evidence>
<name>A0A8M8V643_SESIN</name>
<feature type="domain" description="C3H1-type" evidence="7">
    <location>
        <begin position="135"/>
        <end position="163"/>
    </location>
</feature>
<feature type="domain" description="C3H1-type" evidence="7">
    <location>
        <begin position="231"/>
        <end position="259"/>
    </location>
</feature>
<reference evidence="9" key="1">
    <citation type="submission" date="2025-08" db="UniProtKB">
        <authorList>
            <consortium name="RefSeq"/>
        </authorList>
    </citation>
    <scope>IDENTIFICATION</scope>
</reference>
<dbReference type="OrthoDB" id="411372at2759"/>
<dbReference type="GO" id="GO:0003677">
    <property type="term" value="F:DNA binding"/>
    <property type="evidence" value="ECO:0007669"/>
    <property type="project" value="UniProtKB-KW"/>
</dbReference>
<feature type="zinc finger region" description="C3H1-type" evidence="6">
    <location>
        <begin position="186"/>
        <end position="214"/>
    </location>
</feature>
<protein>
    <submittedName>
        <fullName evidence="9">Zinc finger CCCH domain-containing protein 37</fullName>
    </submittedName>
</protein>
<feature type="zinc finger region" description="C3H1-type" evidence="6">
    <location>
        <begin position="231"/>
        <end position="259"/>
    </location>
</feature>
<dbReference type="SUPFAM" id="SSF90229">
    <property type="entry name" value="CCCH zinc finger"/>
    <property type="match status" value="6"/>
</dbReference>
<proteinExistence type="predicted"/>
<dbReference type="SMART" id="SM00356">
    <property type="entry name" value="ZnF_C3H1"/>
    <property type="match status" value="6"/>
</dbReference>
<feature type="domain" description="C3H1-type" evidence="7">
    <location>
        <begin position="378"/>
        <end position="406"/>
    </location>
</feature>
<keyword evidence="4 6" id="KW-0862">Zinc</keyword>
<dbReference type="GO" id="GO:0008270">
    <property type="term" value="F:zinc ion binding"/>
    <property type="evidence" value="ECO:0007669"/>
    <property type="project" value="UniProtKB-KW"/>
</dbReference>
<feature type="zinc finger region" description="C3H1-type" evidence="6">
    <location>
        <begin position="378"/>
        <end position="406"/>
    </location>
</feature>
<dbReference type="PANTHER" id="PTHR12506:SF82">
    <property type="entry name" value="ZINC FINGER CCCH DOMAIN-CONTAINING PROTEIN 64-RELATED"/>
    <property type="match status" value="1"/>
</dbReference>
<evidence type="ECO:0000256" key="5">
    <source>
        <dbReference type="ARBA" id="ARBA00023125"/>
    </source>
</evidence>
<evidence type="ECO:0000256" key="4">
    <source>
        <dbReference type="ARBA" id="ARBA00022833"/>
    </source>
</evidence>
<dbReference type="Proteomes" id="UP000504604">
    <property type="component" value="Linkage group LG12"/>
</dbReference>
<feature type="domain" description="C3H1-type" evidence="7">
    <location>
        <begin position="432"/>
        <end position="460"/>
    </location>
</feature>
<dbReference type="AlphaFoldDB" id="A0A8M8V643"/>
<dbReference type="SUPFAM" id="SSF52540">
    <property type="entry name" value="P-loop containing nucleoside triphosphate hydrolases"/>
    <property type="match status" value="1"/>
</dbReference>
<dbReference type="InterPro" id="IPR000571">
    <property type="entry name" value="Znf_CCCH"/>
</dbReference>
<feature type="domain" description="C3H1-type" evidence="7">
    <location>
        <begin position="300"/>
        <end position="328"/>
    </location>
</feature>
<dbReference type="PROSITE" id="PS50103">
    <property type="entry name" value="ZF_C3H1"/>
    <property type="match status" value="6"/>
</dbReference>
<feature type="zinc finger region" description="C3H1-type" evidence="6">
    <location>
        <begin position="432"/>
        <end position="460"/>
    </location>
</feature>
<organism evidence="8 9">
    <name type="scientific">Sesamum indicum</name>
    <name type="common">Oriental sesame</name>
    <name type="synonym">Sesamum orientale</name>
    <dbReference type="NCBI Taxonomy" id="4182"/>
    <lineage>
        <taxon>Eukaryota</taxon>
        <taxon>Viridiplantae</taxon>
        <taxon>Streptophyta</taxon>
        <taxon>Embryophyta</taxon>
        <taxon>Tracheophyta</taxon>
        <taxon>Spermatophyta</taxon>
        <taxon>Magnoliopsida</taxon>
        <taxon>eudicotyledons</taxon>
        <taxon>Gunneridae</taxon>
        <taxon>Pentapetalae</taxon>
        <taxon>asterids</taxon>
        <taxon>lamiids</taxon>
        <taxon>Lamiales</taxon>
        <taxon>Pedaliaceae</taxon>
        <taxon>Sesamum</taxon>
    </lineage>
</organism>
<evidence type="ECO:0000256" key="2">
    <source>
        <dbReference type="ARBA" id="ARBA00022737"/>
    </source>
</evidence>